<evidence type="ECO:0000256" key="5">
    <source>
        <dbReference type="RuleBase" id="RU003322"/>
    </source>
</evidence>
<dbReference type="AlphaFoldDB" id="A0A510JID4"/>
<dbReference type="GO" id="GO:0005524">
    <property type="term" value="F:ATP binding"/>
    <property type="evidence" value="ECO:0007669"/>
    <property type="project" value="UniProtKB-KW"/>
</dbReference>
<dbReference type="SUPFAM" id="SSF53067">
    <property type="entry name" value="Actin-like ATPase domain"/>
    <property type="match status" value="2"/>
</dbReference>
<sequence>MSKYVFGIDLGTTYSCIARVDDTARAEVIKNNDGDNITPSVVEFDGDNVIVGSDAKSEAVLNPENTVMLVKTLMGKTDFAINYNGEDKTPEEISAFILRKLTQDASEQLGVEVKDVVITCPAYFGTAERTATKNAGKIAGLNVLEIISEPTAAALYYGCAKEQNEKTILVYDLGGGTFDVTIMRISSDKIQVICSDGDHDLGGKNWDEVLIEYLADQFVKKIGYDIEFDEYAKQDLRLKAEKIKKQLTSRSQAGDLLEVMGSREKVSITRDEFEEITSTLLNETLKKTKEVIDVAKRKGYEKIDEILLVGGSTRMPQIKRALTENFGGIEIKILEPDEAVAKGAAIHAANVYVNNQKSLAGQDFESDKEVTVMVNGDEKELRAKDYKEDLTFSPEMMGIGGNTREIVIATTKSFAVKVENKDGVKSCFNMIIKNEPMPSGILEVSGNFTTLNDNQETVDIEIYENDYMDKYFDVDEDLKIGNAILELPENLPAGALVEITLKLNKEGILEIRGRDKAGNKEVNVKLETKSIISKEKLERLTSKSQGIAVL</sequence>
<dbReference type="PROSITE" id="PS00329">
    <property type="entry name" value="HSP70_2"/>
    <property type="match status" value="1"/>
</dbReference>
<evidence type="ECO:0000256" key="3">
    <source>
        <dbReference type="ARBA" id="ARBA00022840"/>
    </source>
</evidence>
<proteinExistence type="inferred from homology"/>
<accession>A0A510JID4</accession>
<evidence type="ECO:0000256" key="4">
    <source>
        <dbReference type="ARBA" id="ARBA00023186"/>
    </source>
</evidence>
<reference evidence="6 7" key="1">
    <citation type="submission" date="2019-07" db="EMBL/GenBank/DDBJ databases">
        <title>Complete Genome Sequence of Leptotrichia hofstadii Strain JCM16775.</title>
        <authorList>
            <person name="Watanabe S."/>
            <person name="Cui L."/>
        </authorList>
    </citation>
    <scope>NUCLEOTIDE SEQUENCE [LARGE SCALE GENOMIC DNA]</scope>
    <source>
        <strain evidence="6 7">JCM16775</strain>
    </source>
</reference>
<dbReference type="OrthoDB" id="9766019at2"/>
<dbReference type="KEGG" id="lhf:JCM16775_1657"/>
<dbReference type="Pfam" id="PF00012">
    <property type="entry name" value="HSP70"/>
    <property type="match status" value="2"/>
</dbReference>
<dbReference type="PRINTS" id="PR00301">
    <property type="entry name" value="HEATSHOCK70"/>
</dbReference>
<dbReference type="InterPro" id="IPR043129">
    <property type="entry name" value="ATPase_NBD"/>
</dbReference>
<evidence type="ECO:0000256" key="1">
    <source>
        <dbReference type="ARBA" id="ARBA00007381"/>
    </source>
</evidence>
<evidence type="ECO:0000313" key="6">
    <source>
        <dbReference type="EMBL" id="BBM38946.1"/>
    </source>
</evidence>
<dbReference type="Gene3D" id="3.90.640.10">
    <property type="entry name" value="Actin, Chain A, domain 4"/>
    <property type="match status" value="1"/>
</dbReference>
<protein>
    <submittedName>
        <fullName evidence="6">2-alkenal reductase</fullName>
    </submittedName>
</protein>
<dbReference type="PROSITE" id="PS00297">
    <property type="entry name" value="HSP70_1"/>
    <property type="match status" value="1"/>
</dbReference>
<dbReference type="SUPFAM" id="SSF100920">
    <property type="entry name" value="Heat shock protein 70kD (HSP70), peptide-binding domain"/>
    <property type="match status" value="1"/>
</dbReference>
<evidence type="ECO:0000313" key="7">
    <source>
        <dbReference type="Proteomes" id="UP000321892"/>
    </source>
</evidence>
<dbReference type="EMBL" id="AP019823">
    <property type="protein sequence ID" value="BBM38946.1"/>
    <property type="molecule type" value="Genomic_DNA"/>
</dbReference>
<comment type="similarity">
    <text evidence="1 5">Belongs to the heat shock protein 70 family.</text>
</comment>
<keyword evidence="7" id="KW-1185">Reference proteome</keyword>
<dbReference type="Gene3D" id="2.60.34.10">
    <property type="entry name" value="Substrate Binding Domain Of DNAk, Chain A, domain 1"/>
    <property type="match status" value="1"/>
</dbReference>
<dbReference type="InterPro" id="IPR029047">
    <property type="entry name" value="HSP70_peptide-bd_sf"/>
</dbReference>
<evidence type="ECO:0000256" key="2">
    <source>
        <dbReference type="ARBA" id="ARBA00022741"/>
    </source>
</evidence>
<name>A0A510JID4_9FUSO</name>
<dbReference type="InterPro" id="IPR018181">
    <property type="entry name" value="Heat_shock_70_CS"/>
</dbReference>
<dbReference type="FunFam" id="3.90.640.10:FF:000003">
    <property type="entry name" value="Molecular chaperone DnaK"/>
    <property type="match status" value="1"/>
</dbReference>
<dbReference type="Proteomes" id="UP000321892">
    <property type="component" value="Chromosome"/>
</dbReference>
<dbReference type="InterPro" id="IPR013126">
    <property type="entry name" value="Hsp_70_fam"/>
</dbReference>
<dbReference type="GO" id="GO:0140662">
    <property type="term" value="F:ATP-dependent protein folding chaperone"/>
    <property type="evidence" value="ECO:0007669"/>
    <property type="project" value="InterPro"/>
</dbReference>
<dbReference type="PROSITE" id="PS01036">
    <property type="entry name" value="HSP70_3"/>
    <property type="match status" value="1"/>
</dbReference>
<dbReference type="FunFam" id="3.30.420.40:FF:000071">
    <property type="entry name" value="Molecular chaperone DnaK"/>
    <property type="match status" value="1"/>
</dbReference>
<dbReference type="CDD" id="cd24029">
    <property type="entry name" value="ASKHA_NBD_HSP70_DnaK_HscA_HscC"/>
    <property type="match status" value="1"/>
</dbReference>
<dbReference type="Gene3D" id="3.30.420.40">
    <property type="match status" value="2"/>
</dbReference>
<gene>
    <name evidence="6" type="ORF">JCM16775_1657</name>
</gene>
<keyword evidence="3 5" id="KW-0067">ATP-binding</keyword>
<dbReference type="RefSeq" id="WP_026746012.1">
    <property type="nucleotide sequence ID" value="NZ_AP019823.1"/>
</dbReference>
<organism evidence="6 7">
    <name type="scientific">Leptotrichia hofstadii</name>
    <dbReference type="NCBI Taxonomy" id="157688"/>
    <lineage>
        <taxon>Bacteria</taxon>
        <taxon>Fusobacteriati</taxon>
        <taxon>Fusobacteriota</taxon>
        <taxon>Fusobacteriia</taxon>
        <taxon>Fusobacteriales</taxon>
        <taxon>Leptotrichiaceae</taxon>
        <taxon>Leptotrichia</taxon>
    </lineage>
</organism>
<keyword evidence="2 5" id="KW-0547">Nucleotide-binding</keyword>
<keyword evidence="4" id="KW-0143">Chaperone</keyword>
<dbReference type="PANTHER" id="PTHR19375">
    <property type="entry name" value="HEAT SHOCK PROTEIN 70KDA"/>
    <property type="match status" value="1"/>
</dbReference>